<evidence type="ECO:0000256" key="1">
    <source>
        <dbReference type="SAM" id="MobiDB-lite"/>
    </source>
</evidence>
<feature type="transmembrane region" description="Helical" evidence="2">
    <location>
        <begin position="458"/>
        <end position="478"/>
    </location>
</feature>
<feature type="transmembrane region" description="Helical" evidence="2">
    <location>
        <begin position="402"/>
        <end position="421"/>
    </location>
</feature>
<keyword evidence="2" id="KW-0812">Transmembrane</keyword>
<keyword evidence="2" id="KW-1133">Transmembrane helix</keyword>
<evidence type="ECO:0000256" key="2">
    <source>
        <dbReference type="SAM" id="Phobius"/>
    </source>
</evidence>
<evidence type="ECO:0008006" key="5">
    <source>
        <dbReference type="Google" id="ProtNLM"/>
    </source>
</evidence>
<feature type="transmembrane region" description="Helical" evidence="2">
    <location>
        <begin position="127"/>
        <end position="149"/>
    </location>
</feature>
<dbReference type="RefSeq" id="WP_337714386.1">
    <property type="nucleotide sequence ID" value="NZ_JBBEGL010000004.1"/>
</dbReference>
<feature type="transmembrane region" description="Helical" evidence="2">
    <location>
        <begin position="270"/>
        <end position="293"/>
    </location>
</feature>
<sequence>MTGDSMLTTCARCSASGRTTDRFCRGCGLRRSELSAAVEEAFAPAATAPSTGRHHAVTAVDAADDPDTVALRVPPPRVATPPSAVPTMPPPRPSSPPPRPTLHASPPPPPRPAAKQPPLTAWHGGTVGLAALLTVLLVVEAVIAMGGALGGDADGAGFVVLVLPRLALAAGGAGVLAALAQQRASALAGSVTLAVVVLAMELGTAVDAPGAFAATVAIALASVVLGAPAALLRPVPGRIATTLAVWVAVGAVVAAFAGFAYGSIAGQVSASYAGGGVLFLLVAGVAVACAAGLRAGRVPAAWALAGSWVLTLVAVSVADLDGLGLSSVVVLHLAAAIVALAARPVAASLGPGALATWDRARVTVDRVPRPWVLGGGLVLAVATGLLLAVSGTSASGYSGGNSSTGVTVMIVIVGLLALAATATPTLPWFWRVAVGLGGLLALGIAWSGSSGSGTGSSLTWILVLPLALIGGAVWGALVNHRHGATSSRPGWVGAGSAPPPYPLSFLIPPTAGARSRLALHADVALPPEAVLDAVRRVTAVRGNWFVVFDDTVEIEGEQPGVVALHVGGHCHFRARVESRGGRTVLRVGGMDRYLQSRSWYGFIPVGPAHVQGFWMYKLFLQTVAAELARLDPRARLSIAGPSQAAVA</sequence>
<dbReference type="EMBL" id="JBBEGL010000004">
    <property type="protein sequence ID" value="MEJ2887896.1"/>
    <property type="molecule type" value="Genomic_DNA"/>
</dbReference>
<reference evidence="3 4" key="1">
    <citation type="submission" date="2024-03" db="EMBL/GenBank/DDBJ databases">
        <title>Actinomycetospora sp. OC33-EN06, a novel actinomycete isolated from wild orchid (Aerides multiflora).</title>
        <authorList>
            <person name="Suriyachadkun C."/>
        </authorList>
    </citation>
    <scope>NUCLEOTIDE SEQUENCE [LARGE SCALE GENOMIC DNA]</scope>
    <source>
        <strain evidence="3 4">OC33-EN06</strain>
    </source>
</reference>
<dbReference type="Proteomes" id="UP001370100">
    <property type="component" value="Unassembled WGS sequence"/>
</dbReference>
<feature type="region of interest" description="Disordered" evidence="1">
    <location>
        <begin position="62"/>
        <end position="119"/>
    </location>
</feature>
<organism evidence="3 4">
    <name type="scientific">Actinomycetospora aeridis</name>
    <dbReference type="NCBI Taxonomy" id="3129231"/>
    <lineage>
        <taxon>Bacteria</taxon>
        <taxon>Bacillati</taxon>
        <taxon>Actinomycetota</taxon>
        <taxon>Actinomycetes</taxon>
        <taxon>Pseudonocardiales</taxon>
        <taxon>Pseudonocardiaceae</taxon>
        <taxon>Actinomycetospora</taxon>
    </lineage>
</organism>
<name>A0ABU8N8C7_9PSEU</name>
<feature type="transmembrane region" description="Helical" evidence="2">
    <location>
        <begin position="243"/>
        <end position="264"/>
    </location>
</feature>
<feature type="compositionally biased region" description="Pro residues" evidence="1">
    <location>
        <begin position="73"/>
        <end position="112"/>
    </location>
</feature>
<keyword evidence="4" id="KW-1185">Reference proteome</keyword>
<evidence type="ECO:0000313" key="4">
    <source>
        <dbReference type="Proteomes" id="UP001370100"/>
    </source>
</evidence>
<feature type="transmembrane region" description="Helical" evidence="2">
    <location>
        <begin position="186"/>
        <end position="206"/>
    </location>
</feature>
<feature type="transmembrane region" description="Helical" evidence="2">
    <location>
        <begin position="300"/>
        <end position="318"/>
    </location>
</feature>
<feature type="transmembrane region" description="Helical" evidence="2">
    <location>
        <begin position="428"/>
        <end position="446"/>
    </location>
</feature>
<protein>
    <recommendedName>
        <fullName evidence="5">Polyketide cyclase/dehydrase/lipid transport protein</fullName>
    </recommendedName>
</protein>
<evidence type="ECO:0000313" key="3">
    <source>
        <dbReference type="EMBL" id="MEJ2887896.1"/>
    </source>
</evidence>
<feature type="transmembrane region" description="Helical" evidence="2">
    <location>
        <begin position="212"/>
        <end position="231"/>
    </location>
</feature>
<feature type="transmembrane region" description="Helical" evidence="2">
    <location>
        <begin position="371"/>
        <end position="390"/>
    </location>
</feature>
<feature type="transmembrane region" description="Helical" evidence="2">
    <location>
        <begin position="155"/>
        <end position="179"/>
    </location>
</feature>
<accession>A0ABU8N8C7</accession>
<comment type="caution">
    <text evidence="3">The sequence shown here is derived from an EMBL/GenBank/DDBJ whole genome shotgun (WGS) entry which is preliminary data.</text>
</comment>
<gene>
    <name evidence="3" type="ORF">WCD41_15660</name>
</gene>
<proteinExistence type="predicted"/>
<feature type="transmembrane region" description="Helical" evidence="2">
    <location>
        <begin position="330"/>
        <end position="350"/>
    </location>
</feature>
<keyword evidence="2" id="KW-0472">Membrane</keyword>